<reference evidence="1" key="1">
    <citation type="journal article" date="2019" name="Sci. Rep.">
        <title>Draft genome of Tanacetum cinerariifolium, the natural source of mosquito coil.</title>
        <authorList>
            <person name="Yamashiro T."/>
            <person name="Shiraishi A."/>
            <person name="Satake H."/>
            <person name="Nakayama K."/>
        </authorList>
    </citation>
    <scope>NUCLEOTIDE SEQUENCE</scope>
</reference>
<protein>
    <recommendedName>
        <fullName evidence="2">PIN domain-containing protein</fullName>
    </recommendedName>
</protein>
<evidence type="ECO:0000313" key="1">
    <source>
        <dbReference type="EMBL" id="GFC64153.1"/>
    </source>
</evidence>
<gene>
    <name evidence="1" type="ORF">Tci_836123</name>
</gene>
<proteinExistence type="predicted"/>
<dbReference type="AlphaFoldDB" id="A0A699Q5Y4"/>
<evidence type="ECO:0008006" key="2">
    <source>
        <dbReference type="Google" id="ProtNLM"/>
    </source>
</evidence>
<sequence length="98" mass="11369">MALTFADTHNMIAYLTNSDKLNDVTRLQALVDKKKVIITEATIQDALRLNDAESIDCLPNEEIFTELSRMGYEKPSTKLTFFKEFFLPQWKFLIHTIL</sequence>
<organism evidence="1">
    <name type="scientific">Tanacetum cinerariifolium</name>
    <name type="common">Dalmatian daisy</name>
    <name type="synonym">Chrysanthemum cinerariifolium</name>
    <dbReference type="NCBI Taxonomy" id="118510"/>
    <lineage>
        <taxon>Eukaryota</taxon>
        <taxon>Viridiplantae</taxon>
        <taxon>Streptophyta</taxon>
        <taxon>Embryophyta</taxon>
        <taxon>Tracheophyta</taxon>
        <taxon>Spermatophyta</taxon>
        <taxon>Magnoliopsida</taxon>
        <taxon>eudicotyledons</taxon>
        <taxon>Gunneridae</taxon>
        <taxon>Pentapetalae</taxon>
        <taxon>asterids</taxon>
        <taxon>campanulids</taxon>
        <taxon>Asterales</taxon>
        <taxon>Asteraceae</taxon>
        <taxon>Asteroideae</taxon>
        <taxon>Anthemideae</taxon>
        <taxon>Anthemidinae</taxon>
        <taxon>Tanacetum</taxon>
    </lineage>
</organism>
<comment type="caution">
    <text evidence="1">The sequence shown here is derived from an EMBL/GenBank/DDBJ whole genome shotgun (WGS) entry which is preliminary data.</text>
</comment>
<dbReference type="EMBL" id="BKCJ011001091">
    <property type="protein sequence ID" value="GFC64153.1"/>
    <property type="molecule type" value="Genomic_DNA"/>
</dbReference>
<accession>A0A699Q5Y4</accession>
<name>A0A699Q5Y4_TANCI</name>